<proteinExistence type="predicted"/>
<dbReference type="RefSeq" id="WP_007849531.1">
    <property type="nucleotide sequence ID" value="NZ_JH724135.1"/>
</dbReference>
<protein>
    <submittedName>
        <fullName evidence="1">Uncharacterized protein</fullName>
    </submittedName>
</protein>
<evidence type="ECO:0000313" key="2">
    <source>
        <dbReference type="Proteomes" id="UP000005974"/>
    </source>
</evidence>
<dbReference type="Proteomes" id="UP000005974">
    <property type="component" value="Unassembled WGS sequence"/>
</dbReference>
<accession>I9QQW6</accession>
<comment type="caution">
    <text evidence="1">The sequence shown here is derived from an EMBL/GenBank/DDBJ whole genome shotgun (WGS) entry which is preliminary data.</text>
</comment>
<dbReference type="OrthoDB" id="956134at2"/>
<reference evidence="1 2" key="1">
    <citation type="submission" date="2012-02" db="EMBL/GenBank/DDBJ databases">
        <title>The Genome Sequence of Bacteroides dorei CL02T12C06.</title>
        <authorList>
            <consortium name="The Broad Institute Genome Sequencing Platform"/>
            <person name="Earl A."/>
            <person name="Ward D."/>
            <person name="Feldgarden M."/>
            <person name="Gevers D."/>
            <person name="Zitomersky N.L."/>
            <person name="Coyne M.J."/>
            <person name="Comstock L.E."/>
            <person name="Young S.K."/>
            <person name="Zeng Q."/>
            <person name="Gargeya S."/>
            <person name="Fitzgerald M."/>
            <person name="Haas B."/>
            <person name="Abouelleil A."/>
            <person name="Alvarado L."/>
            <person name="Arachchi H.M."/>
            <person name="Berlin A."/>
            <person name="Chapman S.B."/>
            <person name="Gearin G."/>
            <person name="Goldberg J."/>
            <person name="Griggs A."/>
            <person name="Gujja S."/>
            <person name="Hansen M."/>
            <person name="Heiman D."/>
            <person name="Howarth C."/>
            <person name="Larimer J."/>
            <person name="Lui A."/>
            <person name="MacDonald P.J.P."/>
            <person name="McCowen C."/>
            <person name="Montmayeur A."/>
            <person name="Murphy C."/>
            <person name="Neiman D."/>
            <person name="Pearson M."/>
            <person name="Priest M."/>
            <person name="Roberts A."/>
            <person name="Saif S."/>
            <person name="Shea T."/>
            <person name="Sisk P."/>
            <person name="Stolte C."/>
            <person name="Sykes S."/>
            <person name="Wortman J."/>
            <person name="Nusbaum C."/>
            <person name="Birren B."/>
        </authorList>
    </citation>
    <scope>NUCLEOTIDE SEQUENCE [LARGE SCALE GENOMIC DNA]</scope>
    <source>
        <strain evidence="1 2">CL02T12C06</strain>
    </source>
</reference>
<dbReference type="AlphaFoldDB" id="I9QQW6"/>
<evidence type="ECO:0000313" key="1">
    <source>
        <dbReference type="EMBL" id="EIY31783.1"/>
    </source>
</evidence>
<dbReference type="HOGENOM" id="CLU_158431_0_0_10"/>
<organism evidence="1 2">
    <name type="scientific">Phocaeicola dorei CL02T12C06</name>
    <dbReference type="NCBI Taxonomy" id="997876"/>
    <lineage>
        <taxon>Bacteria</taxon>
        <taxon>Pseudomonadati</taxon>
        <taxon>Bacteroidota</taxon>
        <taxon>Bacteroidia</taxon>
        <taxon>Bacteroidales</taxon>
        <taxon>Bacteroidaceae</taxon>
        <taxon>Phocaeicola</taxon>
    </lineage>
</organism>
<sequence>MIDVKELKIGNYVFPKNDSGKESVIGEIFAINDYLVSIKGNHNQYDYHLLEPIPLTEELLLKCGFTELYSDSKGYIYSVNNIEFIRSYFDTPSYFIKTNEENVLFEKPIIYLHQLQNIYFALIGKELEVNL</sequence>
<gene>
    <name evidence="1" type="ORF">HMPREF1064_03172</name>
</gene>
<keyword evidence="2" id="KW-1185">Reference proteome</keyword>
<name>I9QQW6_9BACT</name>
<dbReference type="EMBL" id="AGXJ01000058">
    <property type="protein sequence ID" value="EIY31783.1"/>
    <property type="molecule type" value="Genomic_DNA"/>
</dbReference>